<dbReference type="EMBL" id="SJPO01000001">
    <property type="protein sequence ID" value="TWT85662.1"/>
    <property type="molecule type" value="Genomic_DNA"/>
</dbReference>
<dbReference type="AlphaFoldDB" id="A0A5C5ZEC3"/>
<keyword evidence="1" id="KW-0812">Transmembrane</keyword>
<name>A0A5C5ZEC3_9BACT</name>
<evidence type="ECO:0000313" key="3">
    <source>
        <dbReference type="Proteomes" id="UP000318478"/>
    </source>
</evidence>
<sequence length="256" mass="27692">MWCRHCKQDVPAVAPATDGAVHCARCHGTLDQPAFATGVSDAGVGLDQESRRTAEPQKLLAGLDDAYRLDDMRRTIRGAQRRAGNAPRMLRFDPPELFVEQARVEPPVAESSKQRVDQPIRDSHRPTQWAAWALALAGAMGLGAGLGLMFWSLTEARPELWDWGVGATLGGQGLLIIGLVQLIAGLWNSSRTANNTLRGVHQELRRLGRTTESLLGANSSTAANFYADLARGASPEMLLANLKGQVDALSSYVTRD</sequence>
<proteinExistence type="predicted"/>
<dbReference type="Proteomes" id="UP000318478">
    <property type="component" value="Unassembled WGS sequence"/>
</dbReference>
<gene>
    <name evidence="2" type="ORF">Pla123a_04690</name>
</gene>
<keyword evidence="1" id="KW-0472">Membrane</keyword>
<feature type="transmembrane region" description="Helical" evidence="1">
    <location>
        <begin position="163"/>
        <end position="187"/>
    </location>
</feature>
<protein>
    <submittedName>
        <fullName evidence="2">Uncharacterized protein</fullName>
    </submittedName>
</protein>
<reference evidence="2 3" key="1">
    <citation type="submission" date="2019-02" db="EMBL/GenBank/DDBJ databases">
        <title>Deep-cultivation of Planctomycetes and their phenomic and genomic characterization uncovers novel biology.</title>
        <authorList>
            <person name="Wiegand S."/>
            <person name="Jogler M."/>
            <person name="Boedeker C."/>
            <person name="Pinto D."/>
            <person name="Vollmers J."/>
            <person name="Rivas-Marin E."/>
            <person name="Kohn T."/>
            <person name="Peeters S.H."/>
            <person name="Heuer A."/>
            <person name="Rast P."/>
            <person name="Oberbeckmann S."/>
            <person name="Bunk B."/>
            <person name="Jeske O."/>
            <person name="Meyerdierks A."/>
            <person name="Storesund J.E."/>
            <person name="Kallscheuer N."/>
            <person name="Luecker S."/>
            <person name="Lage O.M."/>
            <person name="Pohl T."/>
            <person name="Merkel B.J."/>
            <person name="Hornburger P."/>
            <person name="Mueller R.-W."/>
            <person name="Bruemmer F."/>
            <person name="Labrenz M."/>
            <person name="Spormann A.M."/>
            <person name="Op Den Camp H."/>
            <person name="Overmann J."/>
            <person name="Amann R."/>
            <person name="Jetten M.S.M."/>
            <person name="Mascher T."/>
            <person name="Medema M.H."/>
            <person name="Devos D.P."/>
            <person name="Kaster A.-K."/>
            <person name="Ovreas L."/>
            <person name="Rohde M."/>
            <person name="Galperin M.Y."/>
            <person name="Jogler C."/>
        </authorList>
    </citation>
    <scope>NUCLEOTIDE SEQUENCE [LARGE SCALE GENOMIC DNA]</scope>
    <source>
        <strain evidence="2 3">Pla123a</strain>
    </source>
</reference>
<dbReference type="OrthoDB" id="266981at2"/>
<dbReference type="RefSeq" id="WP_146583912.1">
    <property type="nucleotide sequence ID" value="NZ_SJPO01000001.1"/>
</dbReference>
<accession>A0A5C5ZEC3</accession>
<evidence type="ECO:0000256" key="1">
    <source>
        <dbReference type="SAM" id="Phobius"/>
    </source>
</evidence>
<keyword evidence="3" id="KW-1185">Reference proteome</keyword>
<comment type="caution">
    <text evidence="2">The sequence shown here is derived from an EMBL/GenBank/DDBJ whole genome shotgun (WGS) entry which is preliminary data.</text>
</comment>
<organism evidence="2 3">
    <name type="scientific">Posidoniimonas polymericola</name>
    <dbReference type="NCBI Taxonomy" id="2528002"/>
    <lineage>
        <taxon>Bacteria</taxon>
        <taxon>Pseudomonadati</taxon>
        <taxon>Planctomycetota</taxon>
        <taxon>Planctomycetia</taxon>
        <taxon>Pirellulales</taxon>
        <taxon>Lacipirellulaceae</taxon>
        <taxon>Posidoniimonas</taxon>
    </lineage>
</organism>
<feature type="transmembrane region" description="Helical" evidence="1">
    <location>
        <begin position="129"/>
        <end position="151"/>
    </location>
</feature>
<keyword evidence="1" id="KW-1133">Transmembrane helix</keyword>
<evidence type="ECO:0000313" key="2">
    <source>
        <dbReference type="EMBL" id="TWT85662.1"/>
    </source>
</evidence>